<dbReference type="Proteomes" id="UP000006023">
    <property type="component" value="Unassembled WGS sequence"/>
</dbReference>
<dbReference type="EMBL" id="BAED01000014">
    <property type="protein sequence ID" value="GAB04174.1"/>
    <property type="molecule type" value="Genomic_DNA"/>
</dbReference>
<keyword evidence="2" id="KW-1185">Reference proteome</keyword>
<proteinExistence type="predicted"/>
<evidence type="ECO:0000313" key="1">
    <source>
        <dbReference type="EMBL" id="GAB04174.1"/>
    </source>
</evidence>
<gene>
    <name evidence="1" type="ORF">GOAMR_14_00170</name>
</gene>
<name>G7GKP9_9ACTN</name>
<organism evidence="1 2">
    <name type="scientific">Gordonia amarae NBRC 15530</name>
    <dbReference type="NCBI Taxonomy" id="1075090"/>
    <lineage>
        <taxon>Bacteria</taxon>
        <taxon>Bacillati</taxon>
        <taxon>Actinomycetota</taxon>
        <taxon>Actinomycetes</taxon>
        <taxon>Mycobacteriales</taxon>
        <taxon>Gordoniaceae</taxon>
        <taxon>Gordonia</taxon>
    </lineage>
</organism>
<reference evidence="1 2" key="1">
    <citation type="submission" date="2011-11" db="EMBL/GenBank/DDBJ databases">
        <title>Whole genome shotgun sequence of Gordonia amarae NBRC 15530.</title>
        <authorList>
            <person name="Takarada H."/>
            <person name="Hosoyama A."/>
            <person name="Tsuchikane K."/>
            <person name="Katsumata H."/>
            <person name="Yamazaki S."/>
            <person name="Fujita N."/>
        </authorList>
    </citation>
    <scope>NUCLEOTIDE SEQUENCE [LARGE SCALE GENOMIC DNA]</scope>
    <source>
        <strain evidence="1 2">NBRC 15530</strain>
    </source>
</reference>
<sequence>MNRLQASDNAVGNKVVAEPTINDEKFVNLTGFVWLPLASGCRYINLPRIPLSCGTSSYLHPSHTSVPQYEQVVAAWLKRPGHVTPDEREPRCSHHWPRPAQASYVRNWQIFVATDALDQMRDIDTKPHRMAFGRTKLWPYLKPEHFSHGNPTVSARNRCAQL</sequence>
<protein>
    <submittedName>
        <fullName evidence="1">Uncharacterized protein</fullName>
    </submittedName>
</protein>
<evidence type="ECO:0000313" key="2">
    <source>
        <dbReference type="Proteomes" id="UP000006023"/>
    </source>
</evidence>
<accession>G7GKP9</accession>
<comment type="caution">
    <text evidence="1">The sequence shown here is derived from an EMBL/GenBank/DDBJ whole genome shotgun (WGS) entry which is preliminary data.</text>
</comment>
<dbReference type="AlphaFoldDB" id="G7GKP9"/>